<proteinExistence type="predicted"/>
<evidence type="ECO:0000313" key="3">
    <source>
        <dbReference type="EMBL" id="CAL5135654.1"/>
    </source>
</evidence>
<dbReference type="Proteomes" id="UP001497525">
    <property type="component" value="Unassembled WGS sequence"/>
</dbReference>
<feature type="coiled-coil region" evidence="1">
    <location>
        <begin position="77"/>
        <end position="114"/>
    </location>
</feature>
<dbReference type="EMBL" id="CAXLJL010000267">
    <property type="protein sequence ID" value="CAL5135654.1"/>
    <property type="molecule type" value="Genomic_DNA"/>
</dbReference>
<evidence type="ECO:0000256" key="2">
    <source>
        <dbReference type="SAM" id="MobiDB-lite"/>
    </source>
</evidence>
<comment type="caution">
    <text evidence="3">The sequence shown here is derived from an EMBL/GenBank/DDBJ whole genome shotgun (WGS) entry which is preliminary data.</text>
</comment>
<evidence type="ECO:0000256" key="1">
    <source>
        <dbReference type="SAM" id="Coils"/>
    </source>
</evidence>
<reference evidence="3" key="1">
    <citation type="submission" date="2024-06" db="EMBL/GenBank/DDBJ databases">
        <authorList>
            <person name="Liu X."/>
            <person name="Lenzi L."/>
            <person name="Haldenby T S."/>
            <person name="Uol C."/>
        </authorList>
    </citation>
    <scope>NUCLEOTIDE SEQUENCE</scope>
</reference>
<evidence type="ECO:0008006" key="5">
    <source>
        <dbReference type="Google" id="ProtNLM"/>
    </source>
</evidence>
<name>A0AAV2TEV8_CALDB</name>
<accession>A0AAV2TEV8</accession>
<dbReference type="AlphaFoldDB" id="A0AAV2TEV8"/>
<dbReference type="Gene3D" id="1.20.5.170">
    <property type="match status" value="1"/>
</dbReference>
<protein>
    <recommendedName>
        <fullName evidence="5">BZIP domain-containing protein</fullName>
    </recommendedName>
</protein>
<evidence type="ECO:0000313" key="4">
    <source>
        <dbReference type="Proteomes" id="UP001497525"/>
    </source>
</evidence>
<feature type="compositionally biased region" description="Basic residues" evidence="2">
    <location>
        <begin position="38"/>
        <end position="47"/>
    </location>
</feature>
<gene>
    <name evidence="3" type="ORF">CDAUBV1_LOCUS9777</name>
</gene>
<keyword evidence="1" id="KW-0175">Coiled coil</keyword>
<feature type="region of interest" description="Disordered" evidence="2">
    <location>
        <begin position="145"/>
        <end position="164"/>
    </location>
</feature>
<feature type="region of interest" description="Disordered" evidence="2">
    <location>
        <begin position="1"/>
        <end position="53"/>
    </location>
</feature>
<sequence>MDASLDAAKGETSPYEFTELQSPARSGSDRSTPCSPSSRRRYHRAPRSAKMDPGYVEWRTRNNEAVHRFRSRSKKKLQITQADIQRYERLKEMYAEENDRLEQSKQDLEMLLQRRVQGEDVTEEARELVDRVTQARALFQEEITSLGDTADETPTVLTTEKKTK</sequence>
<organism evidence="3 4">
    <name type="scientific">Calicophoron daubneyi</name>
    <name type="common">Rumen fluke</name>
    <name type="synonym">Paramphistomum daubneyi</name>
    <dbReference type="NCBI Taxonomy" id="300641"/>
    <lineage>
        <taxon>Eukaryota</taxon>
        <taxon>Metazoa</taxon>
        <taxon>Spiralia</taxon>
        <taxon>Lophotrochozoa</taxon>
        <taxon>Platyhelminthes</taxon>
        <taxon>Trematoda</taxon>
        <taxon>Digenea</taxon>
        <taxon>Plagiorchiida</taxon>
        <taxon>Pronocephalata</taxon>
        <taxon>Paramphistomoidea</taxon>
        <taxon>Paramphistomidae</taxon>
        <taxon>Calicophoron</taxon>
    </lineage>
</organism>